<dbReference type="InterPro" id="IPR016181">
    <property type="entry name" value="Acyl_CoA_acyltransferase"/>
</dbReference>
<dbReference type="PANTHER" id="PTHR43441:SF2">
    <property type="entry name" value="FAMILY ACETYLTRANSFERASE, PUTATIVE (AFU_ORTHOLOGUE AFUA_7G00850)-RELATED"/>
    <property type="match status" value="1"/>
</dbReference>
<reference evidence="2 3" key="1">
    <citation type="journal article" date="2020" name="Insects">
        <title>Bacteria Belonging to Pseudomonas typographi sp. nov. from the Bark Beetle Ips typographus Have Genomic Potential to Aid in the Host Ecology.</title>
        <authorList>
            <person name="Peral-Aranega E."/>
            <person name="Saati-Santamaria Z."/>
            <person name="Kolarik M."/>
            <person name="Rivas R."/>
            <person name="Garcia-Fraile P."/>
        </authorList>
    </citation>
    <scope>NUCLEOTIDE SEQUENCE [LARGE SCALE GENOMIC DNA]</scope>
    <source>
        <strain evidence="2 3">CA3A</strain>
    </source>
</reference>
<name>A0ABR7Z2G5_9PSED</name>
<sequence>MPTALHWNPVKAPVAKTIEGRFMRLEKLEPARHGDDLWELLHGPAADEKQWEYLPYGPFGDRERFDIWLDGYAVSPDPLGYCVVDKQSGQAQGILSLMSIVPAHGRIEIGHVAFSSAMQRTPKGTEAIYLLGNMIFSLGYRRVEWKCDDENARSKRAAERFGFTFEGVFRQHMVVKGHNRDTAWFSIRDSDWPAIAQGFEAWLAEANFKQGQQIHSLETLRGRYAIKK</sequence>
<dbReference type="RefSeq" id="WP_190421286.1">
    <property type="nucleotide sequence ID" value="NZ_JAAOCA010000015.1"/>
</dbReference>
<accession>A0ABR7Z2G5</accession>
<keyword evidence="3" id="KW-1185">Reference proteome</keyword>
<dbReference type="Proteomes" id="UP000805841">
    <property type="component" value="Unassembled WGS sequence"/>
</dbReference>
<dbReference type="Gene3D" id="3.40.630.30">
    <property type="match status" value="1"/>
</dbReference>
<dbReference type="PANTHER" id="PTHR43441">
    <property type="entry name" value="RIBOSOMAL-PROTEIN-SERINE ACETYLTRANSFERASE"/>
    <property type="match status" value="1"/>
</dbReference>
<dbReference type="PROSITE" id="PS51186">
    <property type="entry name" value="GNAT"/>
    <property type="match status" value="1"/>
</dbReference>
<dbReference type="InterPro" id="IPR000182">
    <property type="entry name" value="GNAT_dom"/>
</dbReference>
<gene>
    <name evidence="2" type="ORF">HAQ05_13240</name>
</gene>
<organism evidence="2 3">
    <name type="scientific">Pseudomonas typographi</name>
    <dbReference type="NCBI Taxonomy" id="2715964"/>
    <lineage>
        <taxon>Bacteria</taxon>
        <taxon>Pseudomonadati</taxon>
        <taxon>Pseudomonadota</taxon>
        <taxon>Gammaproteobacteria</taxon>
        <taxon>Pseudomonadales</taxon>
        <taxon>Pseudomonadaceae</taxon>
        <taxon>Pseudomonas</taxon>
    </lineage>
</organism>
<comment type="caution">
    <text evidence="2">The sequence shown here is derived from an EMBL/GenBank/DDBJ whole genome shotgun (WGS) entry which is preliminary data.</text>
</comment>
<protein>
    <submittedName>
        <fullName evidence="2">GNAT family N-acetyltransferase</fullName>
    </submittedName>
</protein>
<dbReference type="EMBL" id="JAAOCA010000015">
    <property type="protein sequence ID" value="MBD1599665.1"/>
    <property type="molecule type" value="Genomic_DNA"/>
</dbReference>
<evidence type="ECO:0000313" key="3">
    <source>
        <dbReference type="Proteomes" id="UP000805841"/>
    </source>
</evidence>
<proteinExistence type="predicted"/>
<dbReference type="Pfam" id="PF13302">
    <property type="entry name" value="Acetyltransf_3"/>
    <property type="match status" value="1"/>
</dbReference>
<evidence type="ECO:0000259" key="1">
    <source>
        <dbReference type="PROSITE" id="PS51186"/>
    </source>
</evidence>
<feature type="domain" description="N-acetyltransferase" evidence="1">
    <location>
        <begin position="23"/>
        <end position="181"/>
    </location>
</feature>
<dbReference type="SUPFAM" id="SSF55729">
    <property type="entry name" value="Acyl-CoA N-acyltransferases (Nat)"/>
    <property type="match status" value="1"/>
</dbReference>
<evidence type="ECO:0000313" key="2">
    <source>
        <dbReference type="EMBL" id="MBD1599665.1"/>
    </source>
</evidence>
<dbReference type="InterPro" id="IPR051908">
    <property type="entry name" value="Ribosomal_N-acetyltransferase"/>
</dbReference>